<evidence type="ECO:0000313" key="2">
    <source>
        <dbReference type="EMBL" id="EQC25577.1"/>
    </source>
</evidence>
<proteinExistence type="predicted"/>
<feature type="region of interest" description="Disordered" evidence="1">
    <location>
        <begin position="48"/>
        <end position="122"/>
    </location>
</feature>
<name>T0R7V7_SAPDV</name>
<reference evidence="2 3" key="1">
    <citation type="submission" date="2012-04" db="EMBL/GenBank/DDBJ databases">
        <title>The Genome Sequence of Saprolegnia declina VS20.</title>
        <authorList>
            <consortium name="The Broad Institute Genome Sequencing Platform"/>
            <person name="Russ C."/>
            <person name="Nusbaum C."/>
            <person name="Tyler B."/>
            <person name="van West P."/>
            <person name="Dieguez-Uribeondo J."/>
            <person name="de Bruijn I."/>
            <person name="Tripathy S."/>
            <person name="Jiang R."/>
            <person name="Young S.K."/>
            <person name="Zeng Q."/>
            <person name="Gargeya S."/>
            <person name="Fitzgerald M."/>
            <person name="Haas B."/>
            <person name="Abouelleil A."/>
            <person name="Alvarado L."/>
            <person name="Arachchi H.M."/>
            <person name="Berlin A."/>
            <person name="Chapman S.B."/>
            <person name="Goldberg J."/>
            <person name="Griggs A."/>
            <person name="Gujja S."/>
            <person name="Hansen M."/>
            <person name="Howarth C."/>
            <person name="Imamovic A."/>
            <person name="Larimer J."/>
            <person name="McCowen C."/>
            <person name="Montmayeur A."/>
            <person name="Murphy C."/>
            <person name="Neiman D."/>
            <person name="Pearson M."/>
            <person name="Priest M."/>
            <person name="Roberts A."/>
            <person name="Saif S."/>
            <person name="Shea T."/>
            <person name="Sisk P."/>
            <person name="Sykes S."/>
            <person name="Wortman J."/>
            <person name="Nusbaum C."/>
            <person name="Birren B."/>
        </authorList>
    </citation>
    <scope>NUCLEOTIDE SEQUENCE [LARGE SCALE GENOMIC DNA]</scope>
    <source>
        <strain evidence="2 3">VS20</strain>
    </source>
</reference>
<protein>
    <submittedName>
        <fullName evidence="2">Uncharacterized protein</fullName>
    </submittedName>
</protein>
<evidence type="ECO:0000313" key="3">
    <source>
        <dbReference type="Proteomes" id="UP000030762"/>
    </source>
</evidence>
<dbReference type="VEuPathDB" id="FungiDB:SDRG_16547"/>
<organism evidence="2 3">
    <name type="scientific">Saprolegnia diclina (strain VS20)</name>
    <dbReference type="NCBI Taxonomy" id="1156394"/>
    <lineage>
        <taxon>Eukaryota</taxon>
        <taxon>Sar</taxon>
        <taxon>Stramenopiles</taxon>
        <taxon>Oomycota</taxon>
        <taxon>Saprolegniomycetes</taxon>
        <taxon>Saprolegniales</taxon>
        <taxon>Saprolegniaceae</taxon>
        <taxon>Saprolegnia</taxon>
    </lineage>
</organism>
<sequence length="252" mass="28112">MQTRSRAAKELLLPPETQVHIQINIITTPSSPTYHYYTRSRATTITSLPPASSAKTLRRQRRRSAAKKKALKTTAASETKEASPDTSLVPANKPAVIEPEPNADEAADRRSPPSPPPRKRRCIDVDDLLGDWSRLRITTREDQLEASMASTSLTTTTPTWRNPFEPARQPFDSEMAQLLESIHACHISRPQACWDDLLVQMSSIRLVAPAFQHAALESTLSRFTGLSLADSRHVVSLHDYQYLHAKLNTLAL</sequence>
<feature type="compositionally biased region" description="Basic residues" evidence="1">
    <location>
        <begin position="56"/>
        <end position="71"/>
    </location>
</feature>
<dbReference type="RefSeq" id="XP_008620984.1">
    <property type="nucleotide sequence ID" value="XM_008622762.1"/>
</dbReference>
<dbReference type="InParanoid" id="T0R7V7"/>
<dbReference type="Proteomes" id="UP000030762">
    <property type="component" value="Unassembled WGS sequence"/>
</dbReference>
<evidence type="ECO:0000256" key="1">
    <source>
        <dbReference type="SAM" id="MobiDB-lite"/>
    </source>
</evidence>
<dbReference type="GeneID" id="19957274"/>
<gene>
    <name evidence="2" type="ORF">SDRG_16547</name>
</gene>
<accession>T0R7V7</accession>
<dbReference type="AlphaFoldDB" id="T0R7V7"/>
<keyword evidence="3" id="KW-1185">Reference proteome</keyword>
<dbReference type="EMBL" id="JH767266">
    <property type="protein sequence ID" value="EQC25577.1"/>
    <property type="molecule type" value="Genomic_DNA"/>
</dbReference>
<dbReference type="OrthoDB" id="86392at2759"/>